<sequence length="64" mass="6720">MLVSGATAAPIHGQAGGVHSHRPVASFTLTLPRAGGIGTYHLDWLAAPPNFDSQQTEPSSRARR</sequence>
<accession>A0A8J3R6P4</accession>
<comment type="caution">
    <text evidence="1">The sequence shown here is derived from an EMBL/GenBank/DDBJ whole genome shotgun (WGS) entry which is preliminary data.</text>
</comment>
<dbReference type="Proteomes" id="UP000642748">
    <property type="component" value="Unassembled WGS sequence"/>
</dbReference>
<dbReference type="EMBL" id="BONZ01000114">
    <property type="protein sequence ID" value="GIH21021.1"/>
    <property type="molecule type" value="Genomic_DNA"/>
</dbReference>
<protein>
    <submittedName>
        <fullName evidence="1">Uncharacterized protein</fullName>
    </submittedName>
</protein>
<keyword evidence="2" id="KW-1185">Reference proteome</keyword>
<gene>
    <name evidence="1" type="ORF">Raf01_91930</name>
</gene>
<proteinExistence type="predicted"/>
<evidence type="ECO:0000313" key="2">
    <source>
        <dbReference type="Proteomes" id="UP000642748"/>
    </source>
</evidence>
<dbReference type="AlphaFoldDB" id="A0A8J3R6P4"/>
<reference evidence="1" key="1">
    <citation type="submission" date="2021-01" db="EMBL/GenBank/DDBJ databases">
        <title>Whole genome shotgun sequence of Rugosimonospora africana NBRC 104875.</title>
        <authorList>
            <person name="Komaki H."/>
            <person name="Tamura T."/>
        </authorList>
    </citation>
    <scope>NUCLEOTIDE SEQUENCE</scope>
    <source>
        <strain evidence="1">NBRC 104875</strain>
    </source>
</reference>
<name>A0A8J3R6P4_9ACTN</name>
<organism evidence="1 2">
    <name type="scientific">Rugosimonospora africana</name>
    <dbReference type="NCBI Taxonomy" id="556532"/>
    <lineage>
        <taxon>Bacteria</taxon>
        <taxon>Bacillati</taxon>
        <taxon>Actinomycetota</taxon>
        <taxon>Actinomycetes</taxon>
        <taxon>Micromonosporales</taxon>
        <taxon>Micromonosporaceae</taxon>
        <taxon>Rugosimonospora</taxon>
    </lineage>
</organism>
<evidence type="ECO:0000313" key="1">
    <source>
        <dbReference type="EMBL" id="GIH21021.1"/>
    </source>
</evidence>